<keyword evidence="2" id="KW-0663">Pyridoxal phosphate</keyword>
<dbReference type="SUPFAM" id="SSF53686">
    <property type="entry name" value="Tryptophan synthase beta subunit-like PLP-dependent enzymes"/>
    <property type="match status" value="1"/>
</dbReference>
<dbReference type="Proteomes" id="UP000632222">
    <property type="component" value="Unassembled WGS sequence"/>
</dbReference>
<dbReference type="InterPro" id="IPR001926">
    <property type="entry name" value="TrpB-like_PALP"/>
</dbReference>
<evidence type="ECO:0000256" key="3">
    <source>
        <dbReference type="ARBA" id="ARBA00023239"/>
    </source>
</evidence>
<gene>
    <name evidence="5" type="ORF">GCM10008938_16270</name>
</gene>
<dbReference type="PANTHER" id="PTHR48078:SF7">
    <property type="entry name" value="BLL6502 PROTEIN"/>
    <property type="match status" value="1"/>
</dbReference>
<name>A0ABQ2CXI3_9DEIO</name>
<dbReference type="InterPro" id="IPR036052">
    <property type="entry name" value="TrpB-like_PALP_sf"/>
</dbReference>
<protein>
    <submittedName>
        <fullName evidence="5">Threonine ammonia-lyase</fullName>
    </submittedName>
</protein>
<dbReference type="CDD" id="cd01562">
    <property type="entry name" value="Thr-dehyd"/>
    <property type="match status" value="1"/>
</dbReference>
<comment type="caution">
    <text evidence="5">The sequence shown here is derived from an EMBL/GenBank/DDBJ whole genome shotgun (WGS) entry which is preliminary data.</text>
</comment>
<dbReference type="RefSeq" id="WP_189002180.1">
    <property type="nucleotide sequence ID" value="NZ_BMOD01000004.1"/>
</dbReference>
<evidence type="ECO:0000256" key="2">
    <source>
        <dbReference type="ARBA" id="ARBA00022898"/>
    </source>
</evidence>
<keyword evidence="6" id="KW-1185">Reference proteome</keyword>
<dbReference type="InterPro" id="IPR050147">
    <property type="entry name" value="Ser/Thr_Dehydratase"/>
</dbReference>
<feature type="domain" description="Tryptophan synthase beta chain-like PALP" evidence="4">
    <location>
        <begin position="29"/>
        <end position="317"/>
    </location>
</feature>
<reference evidence="6" key="1">
    <citation type="journal article" date="2019" name="Int. J. Syst. Evol. Microbiol.">
        <title>The Global Catalogue of Microorganisms (GCM) 10K type strain sequencing project: providing services to taxonomists for standard genome sequencing and annotation.</title>
        <authorList>
            <consortium name="The Broad Institute Genomics Platform"/>
            <consortium name="The Broad Institute Genome Sequencing Center for Infectious Disease"/>
            <person name="Wu L."/>
            <person name="Ma J."/>
        </authorList>
    </citation>
    <scope>NUCLEOTIDE SEQUENCE [LARGE SCALE GENOMIC DNA]</scope>
    <source>
        <strain evidence="6">JCM 14370</strain>
    </source>
</reference>
<evidence type="ECO:0000313" key="5">
    <source>
        <dbReference type="EMBL" id="GGJ30946.1"/>
    </source>
</evidence>
<sequence>METVALPSPADLQEHWPSFHEILHARQVISRHLFRTPLISHPALNQWLGTPCLIKHENTHLTGAFKVRGGLYLLSQMDPAELKRGVISYSTGNHGQSVAYAAHCHGVKATIVMPAEANPLKVRAMQNLGAEVVLYGARFDDARAHAEHLAKQHGYHMIQAANEPRIIAGVGTIALEMLEEAPDLQVILVAVGGGSSAAGTCLAVKTLKPTCQVIAVQAAASPAAYLSWKHRELLTASNETFAEGLATGAGYALTQSIMQACLTDFVLVSDDEIRTAMHHCLTDAHTLAEGAGAAALAGARQLREQLQGKKIGVILSGGNTSLEHLKAVLH</sequence>
<dbReference type="Gene3D" id="3.40.50.1100">
    <property type="match status" value="2"/>
</dbReference>
<comment type="cofactor">
    <cofactor evidence="1">
        <name>pyridoxal 5'-phosphate</name>
        <dbReference type="ChEBI" id="CHEBI:597326"/>
    </cofactor>
</comment>
<evidence type="ECO:0000256" key="1">
    <source>
        <dbReference type="ARBA" id="ARBA00001933"/>
    </source>
</evidence>
<accession>A0ABQ2CXI3</accession>
<evidence type="ECO:0000259" key="4">
    <source>
        <dbReference type="Pfam" id="PF00291"/>
    </source>
</evidence>
<dbReference type="EMBL" id="BMOD01000004">
    <property type="protein sequence ID" value="GGJ30946.1"/>
    <property type="molecule type" value="Genomic_DNA"/>
</dbReference>
<proteinExistence type="predicted"/>
<organism evidence="5 6">
    <name type="scientific">Deinococcus roseus</name>
    <dbReference type="NCBI Taxonomy" id="392414"/>
    <lineage>
        <taxon>Bacteria</taxon>
        <taxon>Thermotogati</taxon>
        <taxon>Deinococcota</taxon>
        <taxon>Deinococci</taxon>
        <taxon>Deinococcales</taxon>
        <taxon>Deinococcaceae</taxon>
        <taxon>Deinococcus</taxon>
    </lineage>
</organism>
<evidence type="ECO:0000313" key="6">
    <source>
        <dbReference type="Proteomes" id="UP000632222"/>
    </source>
</evidence>
<keyword evidence="3" id="KW-0456">Lyase</keyword>
<dbReference type="Pfam" id="PF00291">
    <property type="entry name" value="PALP"/>
    <property type="match status" value="1"/>
</dbReference>
<dbReference type="PANTHER" id="PTHR48078">
    <property type="entry name" value="THREONINE DEHYDRATASE, MITOCHONDRIAL-RELATED"/>
    <property type="match status" value="1"/>
</dbReference>